<evidence type="ECO:0000256" key="1">
    <source>
        <dbReference type="SAM" id="MobiDB-lite"/>
    </source>
</evidence>
<sequence>MMCRDDFRDAPVVVRLIQTGEQVVRTLTACLDEAPCRESARVIFRTLYTIALEVARMQGHAASVTRAVFHLPAELVMVHVGLRKSAFYDNLRHLQAWGLVASKAHMGDLRGKSAATGTLWVVALQPERVLSGHAPGMRLRHEDWTARKWRDLNADVKIKRTVYALVGGRKPAAGQSRNLPHEEDGLKDSQKNTRPVVDLADLVVWAKTPLFPHSQTDTLTVRPAPTQGLEVVWALADASQVKRHERAAIVNRQAQALAAAFGDGPAGLGFWRKLIWNITRGLDAGESLADDVGVVLARVLADVRHDLSNGTTPPRKPAAVVNAALTRAGLLDRLRSWEWRVVGSRPAA</sequence>
<comment type="caution">
    <text evidence="2">The sequence shown here is derived from an EMBL/GenBank/DDBJ whole genome shotgun (WGS) entry which is preliminary data.</text>
</comment>
<evidence type="ECO:0000313" key="2">
    <source>
        <dbReference type="EMBL" id="MFC4428049.1"/>
    </source>
</evidence>
<dbReference type="EMBL" id="JBHSEH010000031">
    <property type="protein sequence ID" value="MFC4428049.1"/>
    <property type="molecule type" value="Genomic_DNA"/>
</dbReference>
<evidence type="ECO:0000313" key="3">
    <source>
        <dbReference type="Proteomes" id="UP001595998"/>
    </source>
</evidence>
<protein>
    <recommendedName>
        <fullName evidence="4">Replication protein</fullName>
    </recommendedName>
</protein>
<gene>
    <name evidence="2" type="ORF">ACFOZ9_17725</name>
</gene>
<organism evidence="2 3">
    <name type="scientific">Deinococcus navajonensis</name>
    <dbReference type="NCBI Taxonomy" id="309884"/>
    <lineage>
        <taxon>Bacteria</taxon>
        <taxon>Thermotogati</taxon>
        <taxon>Deinococcota</taxon>
        <taxon>Deinococci</taxon>
        <taxon>Deinococcales</taxon>
        <taxon>Deinococcaceae</taxon>
        <taxon>Deinococcus</taxon>
    </lineage>
</organism>
<dbReference type="Proteomes" id="UP001595998">
    <property type="component" value="Unassembled WGS sequence"/>
</dbReference>
<proteinExistence type="predicted"/>
<feature type="compositionally biased region" description="Basic and acidic residues" evidence="1">
    <location>
        <begin position="179"/>
        <end position="191"/>
    </location>
</feature>
<dbReference type="RefSeq" id="WP_380042207.1">
    <property type="nucleotide sequence ID" value="NZ_JBHSEH010000031.1"/>
</dbReference>
<feature type="region of interest" description="Disordered" evidence="1">
    <location>
        <begin position="172"/>
        <end position="191"/>
    </location>
</feature>
<accession>A0ABV8XR80</accession>
<evidence type="ECO:0008006" key="4">
    <source>
        <dbReference type="Google" id="ProtNLM"/>
    </source>
</evidence>
<keyword evidence="3" id="KW-1185">Reference proteome</keyword>
<name>A0ABV8XR80_9DEIO</name>
<reference evidence="3" key="1">
    <citation type="journal article" date="2019" name="Int. J. Syst. Evol. Microbiol.">
        <title>The Global Catalogue of Microorganisms (GCM) 10K type strain sequencing project: providing services to taxonomists for standard genome sequencing and annotation.</title>
        <authorList>
            <consortium name="The Broad Institute Genomics Platform"/>
            <consortium name="The Broad Institute Genome Sequencing Center for Infectious Disease"/>
            <person name="Wu L."/>
            <person name="Ma J."/>
        </authorList>
    </citation>
    <scope>NUCLEOTIDE SEQUENCE [LARGE SCALE GENOMIC DNA]</scope>
    <source>
        <strain evidence="3">CCUG 56029</strain>
    </source>
</reference>